<name>A0A0N9I1I2_9PSEU</name>
<evidence type="ECO:0000256" key="1">
    <source>
        <dbReference type="SAM" id="MobiDB-lite"/>
    </source>
</evidence>
<dbReference type="PANTHER" id="PTHR48174">
    <property type="entry name" value="DUF946 FAMILY PROTEIN"/>
    <property type="match status" value="1"/>
</dbReference>
<feature type="region of interest" description="Disordered" evidence="1">
    <location>
        <begin position="71"/>
        <end position="90"/>
    </location>
</feature>
<evidence type="ECO:0000313" key="2">
    <source>
        <dbReference type="EMBL" id="ALG08545.1"/>
    </source>
</evidence>
<feature type="compositionally biased region" description="Low complexity" evidence="1">
    <location>
        <begin position="357"/>
        <end position="372"/>
    </location>
</feature>
<keyword evidence="3" id="KW-1185">Reference proteome</keyword>
<proteinExistence type="predicted"/>
<feature type="region of interest" description="Disordered" evidence="1">
    <location>
        <begin position="104"/>
        <end position="123"/>
    </location>
</feature>
<dbReference type="EMBL" id="CP012752">
    <property type="protein sequence ID" value="ALG08545.1"/>
    <property type="molecule type" value="Genomic_DNA"/>
</dbReference>
<reference evidence="2 3" key="1">
    <citation type="submission" date="2015-07" db="EMBL/GenBank/DDBJ databases">
        <title>Genome sequencing of Kibdelosporangium phytohabitans.</title>
        <authorList>
            <person name="Qin S."/>
            <person name="Xing K."/>
        </authorList>
    </citation>
    <scope>NUCLEOTIDE SEQUENCE [LARGE SCALE GENOMIC DNA]</scope>
    <source>
        <strain evidence="2 3">KLBMP1111</strain>
    </source>
</reference>
<dbReference type="Proteomes" id="UP000063699">
    <property type="component" value="Chromosome"/>
</dbReference>
<evidence type="ECO:0008006" key="4">
    <source>
        <dbReference type="Google" id="ProtNLM"/>
    </source>
</evidence>
<evidence type="ECO:0000313" key="3">
    <source>
        <dbReference type="Proteomes" id="UP000063699"/>
    </source>
</evidence>
<feature type="region of interest" description="Disordered" evidence="1">
    <location>
        <begin position="344"/>
        <end position="372"/>
    </location>
</feature>
<dbReference type="AlphaFoldDB" id="A0A0N9I1I2"/>
<sequence length="484" mass="52920">MVQVLGACALVTLAACETPAENTSPPTDQSNRIELARKYAPVVILGKDEKHRPIDATAFIAGSDLRWNRDGGCKDEEVDKDPTPQSLTDPNRYRMRKAAGLASSVPPCERSGREFNTTEPTRPFDNAELGADGYFLDAGNDLHDKGSTKAPAYVQYVDGIDAHKGKTGYVYWFFFPWNQWTSPVGGGNHEGDWERVTVVVDNAKGPEAIVYAYHGHECRRPLTEVDETAGRRTVYSAVGTHASYPVGDVSYRNKELPDWSQGLGLEDKTSKSGERWEIWNDLREVEHQPWWGYAGGWGEVGGNPVVHGGDQVLKTKLEKGQTGPAGPSRHKTEQIRNEAFTDQPCQAPEEGEPTPPSSSSTPPSRPATPVAVPNTKEGAIQRYEQALHAIGREDTVPLCEIAAPAMKTVPMPCDKAFKAMFRMLPAAKKKALQTATIDSAKVQVKPGRVTIPAAAIKASVPIAENELGIQTLAYMNDNWFIIDT</sequence>
<dbReference type="STRING" id="860235.AOZ06_17935"/>
<gene>
    <name evidence="2" type="ORF">AOZ06_17935</name>
</gene>
<dbReference type="KEGG" id="kphy:AOZ06_17935"/>
<protein>
    <recommendedName>
        <fullName evidence="4">DUF946 domain-containing protein</fullName>
    </recommendedName>
</protein>
<feature type="compositionally biased region" description="Basic and acidic residues" evidence="1">
    <location>
        <begin position="71"/>
        <end position="82"/>
    </location>
</feature>
<accession>A0A0N9I1I2</accession>
<dbReference type="PANTHER" id="PTHR48174:SF5">
    <property type="entry name" value="VACUOLAR PROTEIN SORTING-ASSOCIATED PROTEIN 62"/>
    <property type="match status" value="1"/>
</dbReference>
<organism evidence="2 3">
    <name type="scientific">Kibdelosporangium phytohabitans</name>
    <dbReference type="NCBI Taxonomy" id="860235"/>
    <lineage>
        <taxon>Bacteria</taxon>
        <taxon>Bacillati</taxon>
        <taxon>Actinomycetota</taxon>
        <taxon>Actinomycetes</taxon>
        <taxon>Pseudonocardiales</taxon>
        <taxon>Pseudonocardiaceae</taxon>
        <taxon>Kibdelosporangium</taxon>
    </lineage>
</organism>